<reference evidence="1 2" key="1">
    <citation type="submission" date="2018-10" db="EMBL/GenBank/DDBJ databases">
        <title>Comamonadaceae CDC group NO-1 genome sequencing and assembly.</title>
        <authorList>
            <person name="Bernier A.-M."/>
            <person name="Bernard K."/>
        </authorList>
    </citation>
    <scope>NUCLEOTIDE SEQUENCE [LARGE SCALE GENOMIC DNA]</scope>
    <source>
        <strain evidence="1 2">NML970147</strain>
    </source>
</reference>
<protein>
    <submittedName>
        <fullName evidence="1">Uncharacterized protein</fullName>
    </submittedName>
</protein>
<proteinExistence type="predicted"/>
<accession>A0A3M6Q7T3</accession>
<evidence type="ECO:0000313" key="1">
    <source>
        <dbReference type="EMBL" id="RMW99213.1"/>
    </source>
</evidence>
<dbReference type="EMBL" id="RDQM01000005">
    <property type="protein sequence ID" value="RMW99213.1"/>
    <property type="molecule type" value="Genomic_DNA"/>
</dbReference>
<dbReference type="Proteomes" id="UP000267521">
    <property type="component" value="Unassembled WGS sequence"/>
</dbReference>
<organism evidence="1 2">
    <name type="scientific">Allofranklinella schreckenbergeri</name>
    <dbReference type="NCBI Taxonomy" id="1076744"/>
    <lineage>
        <taxon>Bacteria</taxon>
        <taxon>Pseudomonadati</taxon>
        <taxon>Pseudomonadota</taxon>
        <taxon>Betaproteobacteria</taxon>
        <taxon>Burkholderiales</taxon>
        <taxon>Comamonadaceae</taxon>
        <taxon>Allofranklinella</taxon>
    </lineage>
</organism>
<name>A0A3M6Q7T3_9BURK</name>
<evidence type="ECO:0000313" key="2">
    <source>
        <dbReference type="Proteomes" id="UP000267521"/>
    </source>
</evidence>
<dbReference type="AlphaFoldDB" id="A0A3M6Q7T3"/>
<gene>
    <name evidence="1" type="ORF">EBQ26_05380</name>
</gene>
<comment type="caution">
    <text evidence="1">The sequence shown here is derived from an EMBL/GenBank/DDBJ whole genome shotgun (WGS) entry which is preliminary data.</text>
</comment>
<sequence length="77" mass="8323">MPRRPQGVVETPYCGGVFGQKTATAALKTLARCSGLASVFALHLRLLPRKTASQTQAQHPLERVMHFALPRAGPKTV</sequence>